<dbReference type="PANTHER" id="PTHR22100:SF13">
    <property type="entry name" value="WINGS APART-LIKE PROTEIN HOMOLOG"/>
    <property type="match status" value="1"/>
</dbReference>
<dbReference type="Proteomes" id="UP000242715">
    <property type="component" value="Unassembled WGS sequence"/>
</dbReference>
<dbReference type="OrthoDB" id="78088at2759"/>
<feature type="compositionally biased region" description="Low complexity" evidence="1">
    <location>
        <begin position="44"/>
        <end position="62"/>
    </location>
</feature>
<evidence type="ECO:0000256" key="1">
    <source>
        <dbReference type="SAM" id="MobiDB-lite"/>
    </source>
</evidence>
<feature type="compositionally biased region" description="Polar residues" evidence="1">
    <location>
        <begin position="63"/>
        <end position="78"/>
    </location>
</feature>
<feature type="compositionally biased region" description="Polar residues" evidence="1">
    <location>
        <begin position="34"/>
        <end position="43"/>
    </location>
</feature>
<dbReference type="InterPro" id="IPR039874">
    <property type="entry name" value="WAPL"/>
</dbReference>
<evidence type="ECO:0000313" key="3">
    <source>
        <dbReference type="Proteomes" id="UP000242715"/>
    </source>
</evidence>
<reference evidence="3" key="1">
    <citation type="journal article" date="2017" name="Front. Plant Sci.">
        <title>Climate Clever Clovers: New Paradigm to Reduce the Environmental Footprint of Ruminants by Breeding Low Methanogenic Forages Utilizing Haplotype Variation.</title>
        <authorList>
            <person name="Kaur P."/>
            <person name="Appels R."/>
            <person name="Bayer P.E."/>
            <person name="Keeble-Gagnere G."/>
            <person name="Wang J."/>
            <person name="Hirakawa H."/>
            <person name="Shirasawa K."/>
            <person name="Vercoe P."/>
            <person name="Stefanova K."/>
            <person name="Durmic Z."/>
            <person name="Nichols P."/>
            <person name="Revell C."/>
            <person name="Isobe S.N."/>
            <person name="Edwards D."/>
            <person name="Erskine W."/>
        </authorList>
    </citation>
    <scope>NUCLEOTIDE SEQUENCE [LARGE SCALE GENOMIC DNA]</scope>
    <source>
        <strain evidence="3">cv. Daliak</strain>
    </source>
</reference>
<proteinExistence type="predicted"/>
<feature type="compositionally biased region" description="Low complexity" evidence="1">
    <location>
        <begin position="10"/>
        <end position="25"/>
    </location>
</feature>
<evidence type="ECO:0000313" key="2">
    <source>
        <dbReference type="EMBL" id="GAU27748.1"/>
    </source>
</evidence>
<dbReference type="EMBL" id="DF973361">
    <property type="protein sequence ID" value="GAU27748.1"/>
    <property type="molecule type" value="Genomic_DNA"/>
</dbReference>
<feature type="region of interest" description="Disordered" evidence="1">
    <location>
        <begin position="1"/>
        <end position="85"/>
    </location>
</feature>
<dbReference type="InterPro" id="IPR011989">
    <property type="entry name" value="ARM-like"/>
</dbReference>
<protein>
    <submittedName>
        <fullName evidence="2">Uncharacterized protein</fullName>
    </submittedName>
</protein>
<dbReference type="PANTHER" id="PTHR22100">
    <property type="entry name" value="WINGS APART-LIKE PROTEIN HOMOLOG"/>
    <property type="match status" value="1"/>
</dbReference>
<organism evidence="2 3">
    <name type="scientific">Trifolium subterraneum</name>
    <name type="common">Subterranean clover</name>
    <dbReference type="NCBI Taxonomy" id="3900"/>
    <lineage>
        <taxon>Eukaryota</taxon>
        <taxon>Viridiplantae</taxon>
        <taxon>Streptophyta</taxon>
        <taxon>Embryophyta</taxon>
        <taxon>Tracheophyta</taxon>
        <taxon>Spermatophyta</taxon>
        <taxon>Magnoliopsida</taxon>
        <taxon>eudicotyledons</taxon>
        <taxon>Gunneridae</taxon>
        <taxon>Pentapetalae</taxon>
        <taxon>rosids</taxon>
        <taxon>fabids</taxon>
        <taxon>Fabales</taxon>
        <taxon>Fabaceae</taxon>
        <taxon>Papilionoideae</taxon>
        <taxon>50 kb inversion clade</taxon>
        <taxon>NPAAA clade</taxon>
        <taxon>Hologalegina</taxon>
        <taxon>IRL clade</taxon>
        <taxon>Trifolieae</taxon>
        <taxon>Trifolium</taxon>
    </lineage>
</organism>
<accession>A0A2Z6M8E4</accession>
<sequence length="341" mass="37448">MVRTTQIYNSTNSQGSSSTSTSGEGSLDEGVSRGPSSSSVNAGTVSMSVSSTMSSPVVSSWSETNPTIPMSSVASPSTHAGYRPSKPFPFGPGTTNPLYGPIPTPTDPKMLAHQMGRIADFFGTPQPPPVQPRIQYTVQQLIMPAMSATPQNQGQQFVAQEQPARGKLMWLMRNPNIKQRLINLLQCYWLIETKMLMSGNMGYFFRLLLPTFYEFYSDVKISHVNSVVDHGKNLKHTEDLSLCSLDWNSTIRPPSPEKPKSNSIDDLCGAGCRDSKRVKSDSGKNRFSFPASSTLMEAHDFAEMMEHVDEVNFVFHGLRKGQPVRIRKASLVSLLSICATT</sequence>
<keyword evidence="3" id="KW-1185">Reference proteome</keyword>
<dbReference type="Gene3D" id="1.25.10.10">
    <property type="entry name" value="Leucine-rich Repeat Variant"/>
    <property type="match status" value="1"/>
</dbReference>
<gene>
    <name evidence="2" type="ORF">TSUD_215590</name>
</gene>
<name>A0A2Z6M8E4_TRISU</name>
<dbReference type="AlphaFoldDB" id="A0A2Z6M8E4"/>